<reference evidence="9" key="1">
    <citation type="submission" date="2023-10" db="EMBL/GenBank/DDBJ databases">
        <authorList>
            <person name="Chen Y."/>
            <person name="Shah S."/>
            <person name="Dougan E. K."/>
            <person name="Thang M."/>
            <person name="Chan C."/>
        </authorList>
    </citation>
    <scope>NUCLEOTIDE SEQUENCE [LARGE SCALE GENOMIC DNA]</scope>
</reference>
<evidence type="ECO:0000256" key="3">
    <source>
        <dbReference type="ARBA" id="ARBA00022692"/>
    </source>
</evidence>
<comment type="subcellular location">
    <subcellularLocation>
        <location evidence="7">Cell membrane</location>
        <topology evidence="7">Multi-pass membrane protein</topology>
    </subcellularLocation>
    <subcellularLocation>
        <location evidence="1">Membrane</location>
        <topology evidence="1">Multi-pass membrane protein</topology>
    </subcellularLocation>
</comment>
<feature type="non-terminal residue" evidence="9">
    <location>
        <position position="1"/>
    </location>
</feature>
<gene>
    <name evidence="9" type="ORF">PCOR1329_LOCUS66575</name>
</gene>
<sequence length="254" mass="27877">TLEPQSEASKRLGDLAGRIFDGQPHEELDNGKFMLMWVLVFVSCWSYALHMAVFRTTVAGAVAHWYFHRNDADNAGTGINSAGWYFGRPVIYSMCRVYRYHWGTMVFGSFIIALATMPRLILEYLLSQTGDAEDANAITRCLVWCVRCFHGGGYCLEKCVKAMTDLAFVNVAISGRNLCAAGARTDGRAAREVPRADADGQDGQRRAEGARLPARAVDVGGGILRDGAEGRSWGNMRPRGGVQLGAHHQDGCQR</sequence>
<comment type="similarity">
    <text evidence="2 7">Belongs to the CTL (choline transporter-like) family.</text>
</comment>
<evidence type="ECO:0000256" key="5">
    <source>
        <dbReference type="ARBA" id="ARBA00023136"/>
    </source>
</evidence>
<dbReference type="EMBL" id="CAUYUJ010018585">
    <property type="protein sequence ID" value="CAK0884775.1"/>
    <property type="molecule type" value="Genomic_DNA"/>
</dbReference>
<protein>
    <recommendedName>
        <fullName evidence="7">Choline transporter-like protein</fullName>
    </recommendedName>
</protein>
<dbReference type="PANTHER" id="PTHR12385:SF14">
    <property type="entry name" value="CHOLINE TRANSPORTER-LIKE 2"/>
    <property type="match status" value="1"/>
</dbReference>
<evidence type="ECO:0000256" key="6">
    <source>
        <dbReference type="ARBA" id="ARBA00023180"/>
    </source>
</evidence>
<feature type="transmembrane region" description="Helical" evidence="7">
    <location>
        <begin position="34"/>
        <end position="54"/>
    </location>
</feature>
<keyword evidence="5 7" id="KW-0472">Membrane</keyword>
<feature type="transmembrane region" description="Helical" evidence="7">
    <location>
        <begin position="102"/>
        <end position="122"/>
    </location>
</feature>
<keyword evidence="4 7" id="KW-1133">Transmembrane helix</keyword>
<feature type="region of interest" description="Disordered" evidence="8">
    <location>
        <begin position="228"/>
        <end position="254"/>
    </location>
</feature>
<feature type="region of interest" description="Disordered" evidence="8">
    <location>
        <begin position="190"/>
        <end position="210"/>
    </location>
</feature>
<accession>A0ABN9WIH3</accession>
<dbReference type="PANTHER" id="PTHR12385">
    <property type="entry name" value="CHOLINE TRANSPORTER-LIKE (SLC FAMILY 44)"/>
    <property type="match status" value="1"/>
</dbReference>
<evidence type="ECO:0000256" key="7">
    <source>
        <dbReference type="RuleBase" id="RU368066"/>
    </source>
</evidence>
<proteinExistence type="inferred from homology"/>
<evidence type="ECO:0000256" key="8">
    <source>
        <dbReference type="SAM" id="MobiDB-lite"/>
    </source>
</evidence>
<evidence type="ECO:0000256" key="1">
    <source>
        <dbReference type="ARBA" id="ARBA00004141"/>
    </source>
</evidence>
<dbReference type="Pfam" id="PF04515">
    <property type="entry name" value="Choline_transpo"/>
    <property type="match status" value="1"/>
</dbReference>
<comment type="function">
    <text evidence="7">Choline transporter.</text>
</comment>
<keyword evidence="10" id="KW-1185">Reference proteome</keyword>
<keyword evidence="6" id="KW-0325">Glycoprotein</keyword>
<comment type="caution">
    <text evidence="7">Lacks conserved residue(s) required for the propagation of feature annotation.</text>
</comment>
<evidence type="ECO:0000313" key="9">
    <source>
        <dbReference type="EMBL" id="CAK0884775.1"/>
    </source>
</evidence>
<evidence type="ECO:0000313" key="10">
    <source>
        <dbReference type="Proteomes" id="UP001189429"/>
    </source>
</evidence>
<evidence type="ECO:0000256" key="4">
    <source>
        <dbReference type="ARBA" id="ARBA00022989"/>
    </source>
</evidence>
<evidence type="ECO:0000256" key="2">
    <source>
        <dbReference type="ARBA" id="ARBA00007168"/>
    </source>
</evidence>
<organism evidence="9 10">
    <name type="scientific">Prorocentrum cordatum</name>
    <dbReference type="NCBI Taxonomy" id="2364126"/>
    <lineage>
        <taxon>Eukaryota</taxon>
        <taxon>Sar</taxon>
        <taxon>Alveolata</taxon>
        <taxon>Dinophyceae</taxon>
        <taxon>Prorocentrales</taxon>
        <taxon>Prorocentraceae</taxon>
        <taxon>Prorocentrum</taxon>
    </lineage>
</organism>
<dbReference type="InterPro" id="IPR007603">
    <property type="entry name" value="Choline_transptr-like"/>
</dbReference>
<keyword evidence="3 7" id="KW-0812">Transmembrane</keyword>
<dbReference type="Proteomes" id="UP001189429">
    <property type="component" value="Unassembled WGS sequence"/>
</dbReference>
<name>A0ABN9WIH3_9DINO</name>
<feature type="compositionally biased region" description="Basic and acidic residues" evidence="8">
    <location>
        <begin position="190"/>
        <end position="209"/>
    </location>
</feature>
<comment type="caution">
    <text evidence="9">The sequence shown here is derived from an EMBL/GenBank/DDBJ whole genome shotgun (WGS) entry which is preliminary data.</text>
</comment>